<organism evidence="1 2">
    <name type="scientific">Chitiniphilus shinanonensis</name>
    <dbReference type="NCBI Taxonomy" id="553088"/>
    <lineage>
        <taxon>Bacteria</taxon>
        <taxon>Pseudomonadati</taxon>
        <taxon>Pseudomonadota</taxon>
        <taxon>Betaproteobacteria</taxon>
        <taxon>Neisseriales</taxon>
        <taxon>Chitinibacteraceae</taxon>
        <taxon>Chitiniphilus</taxon>
    </lineage>
</organism>
<sequence length="581" mass="63256">MGKFTVLEAGLTRFDLDKVIALGRPCRPRILVVTEPSLNYRPNSDFGLWRFLHGLTVAAGVTNKPVLTLAYRGSHSPASIAIEDDSYTIANNFNFATASPAVTVANYDQIWLFGIADGPALPDNQVQVIANFMNAGGGVFATGDHATLGNGLCGDLPRIRRMREWSAIPMGIEDDVDTAVQRIDTVVNPGAGGVYEFDDQSDNIPQRIYPNYKVTPSGSLWKAEIHPLLRLPGGTLVRTEGTGVDALFANDMDVLPDHPHESICRVPSASQLDDTYTRTNPDFAEFQPSAATPSTRQNAEIVAYAVSGGRAIYRVGYWKPPVRPRMFGVISAYDGRLAQPYAGQTQRPGRIVCDSTWHHYVNTNLDATGTSRTGLGVWSGGTPGSGTFTPSADLEKIYGYYRNIAAWLQPANRVWCRLLWDLVAVRFNAKLIEELLEVDRLRNWRDLVGLGREAAQLIGKERGPGFAEALIDDVLSLDEQSGGLADALRADLLGDTDLDTLSLRHGVLGALLAHLAQELPPHDDAAAFKALSRGVDKLVKPLAAVAQSALQQGLDDQARRTERTLAVLKRRAPPVKTRGKE</sequence>
<evidence type="ECO:0000313" key="1">
    <source>
        <dbReference type="EMBL" id="GLS06012.1"/>
    </source>
</evidence>
<comment type="caution">
    <text evidence="1">The sequence shown here is derived from an EMBL/GenBank/DDBJ whole genome shotgun (WGS) entry which is preliminary data.</text>
</comment>
<evidence type="ECO:0008006" key="3">
    <source>
        <dbReference type="Google" id="ProtNLM"/>
    </source>
</evidence>
<dbReference type="Proteomes" id="UP001156836">
    <property type="component" value="Unassembled WGS sequence"/>
</dbReference>
<protein>
    <recommendedName>
        <fullName evidence="3">ThuA-like domain-containing protein</fullName>
    </recommendedName>
</protein>
<accession>A0ABQ6BX71</accession>
<dbReference type="EMBL" id="BSOZ01000082">
    <property type="protein sequence ID" value="GLS06012.1"/>
    <property type="molecule type" value="Genomic_DNA"/>
</dbReference>
<reference evidence="2" key="1">
    <citation type="journal article" date="2019" name="Int. J. Syst. Evol. Microbiol.">
        <title>The Global Catalogue of Microorganisms (GCM) 10K type strain sequencing project: providing services to taxonomists for standard genome sequencing and annotation.</title>
        <authorList>
            <consortium name="The Broad Institute Genomics Platform"/>
            <consortium name="The Broad Institute Genome Sequencing Center for Infectious Disease"/>
            <person name="Wu L."/>
            <person name="Ma J."/>
        </authorList>
    </citation>
    <scope>NUCLEOTIDE SEQUENCE [LARGE SCALE GENOMIC DNA]</scope>
    <source>
        <strain evidence="2">NBRC 104970</strain>
    </source>
</reference>
<evidence type="ECO:0000313" key="2">
    <source>
        <dbReference type="Proteomes" id="UP001156836"/>
    </source>
</evidence>
<proteinExistence type="predicted"/>
<name>A0ABQ6BX71_9NEIS</name>
<gene>
    <name evidence="1" type="ORF">GCM10007860_31760</name>
</gene>
<keyword evidence="2" id="KW-1185">Reference proteome</keyword>
<dbReference type="RefSeq" id="WP_018748933.1">
    <property type="nucleotide sequence ID" value="NZ_BSOZ01000082.1"/>
</dbReference>